<keyword evidence="1" id="KW-0175">Coiled coil</keyword>
<evidence type="ECO:0000313" key="3">
    <source>
        <dbReference type="Proteomes" id="UP001604336"/>
    </source>
</evidence>
<evidence type="ECO:0000256" key="1">
    <source>
        <dbReference type="SAM" id="Coils"/>
    </source>
</evidence>
<name>A0ABD1TJ57_9LAMI</name>
<organism evidence="2 3">
    <name type="scientific">Abeliophyllum distichum</name>
    <dbReference type="NCBI Taxonomy" id="126358"/>
    <lineage>
        <taxon>Eukaryota</taxon>
        <taxon>Viridiplantae</taxon>
        <taxon>Streptophyta</taxon>
        <taxon>Embryophyta</taxon>
        <taxon>Tracheophyta</taxon>
        <taxon>Spermatophyta</taxon>
        <taxon>Magnoliopsida</taxon>
        <taxon>eudicotyledons</taxon>
        <taxon>Gunneridae</taxon>
        <taxon>Pentapetalae</taxon>
        <taxon>asterids</taxon>
        <taxon>lamiids</taxon>
        <taxon>Lamiales</taxon>
        <taxon>Oleaceae</taxon>
        <taxon>Forsythieae</taxon>
        <taxon>Abeliophyllum</taxon>
    </lineage>
</organism>
<dbReference type="AlphaFoldDB" id="A0ABD1TJ57"/>
<sequence>MNLMRMLVLTKDVFGTLEGFNGKLAKEVANSKKLSNELKAMILEKAQLESEKRFLQVCLDTFAIKGDELKAKYEVELAASKECLKDTRIHKRAVEVAQKCVEEAQKLAEEKAFAAETALATANSALEALAAEKERLLAKTREELERMKAAHAEAEAKVVVAYQEGF</sequence>
<reference evidence="3" key="1">
    <citation type="submission" date="2024-07" db="EMBL/GenBank/DDBJ databases">
        <title>Two chromosome-level genome assemblies of Korean endemic species Abeliophyllum distichum and Forsythia ovata (Oleaceae).</title>
        <authorList>
            <person name="Jang H."/>
        </authorList>
    </citation>
    <scope>NUCLEOTIDE SEQUENCE [LARGE SCALE GENOMIC DNA]</scope>
</reference>
<keyword evidence="3" id="KW-1185">Reference proteome</keyword>
<feature type="coiled-coil region" evidence="1">
    <location>
        <begin position="119"/>
        <end position="164"/>
    </location>
</feature>
<dbReference type="EMBL" id="JBFOLK010000005">
    <property type="protein sequence ID" value="KAL2512751.1"/>
    <property type="molecule type" value="Genomic_DNA"/>
</dbReference>
<accession>A0ABD1TJ57</accession>
<evidence type="ECO:0000313" key="2">
    <source>
        <dbReference type="EMBL" id="KAL2512751.1"/>
    </source>
</evidence>
<gene>
    <name evidence="2" type="ORF">Adt_18351</name>
</gene>
<comment type="caution">
    <text evidence="2">The sequence shown here is derived from an EMBL/GenBank/DDBJ whole genome shotgun (WGS) entry which is preliminary data.</text>
</comment>
<protein>
    <submittedName>
        <fullName evidence="2">Uncharacterized protein</fullName>
    </submittedName>
</protein>
<dbReference type="Proteomes" id="UP001604336">
    <property type="component" value="Unassembled WGS sequence"/>
</dbReference>
<proteinExistence type="predicted"/>